<dbReference type="Pfam" id="PF01663">
    <property type="entry name" value="Phosphodiest"/>
    <property type="match status" value="1"/>
</dbReference>
<dbReference type="AlphaFoldDB" id="A0A1G8JPC5"/>
<dbReference type="PANTHER" id="PTHR10151">
    <property type="entry name" value="ECTONUCLEOTIDE PYROPHOSPHATASE/PHOSPHODIESTERASE"/>
    <property type="match status" value="1"/>
</dbReference>
<dbReference type="GO" id="GO:0016787">
    <property type="term" value="F:hydrolase activity"/>
    <property type="evidence" value="ECO:0007669"/>
    <property type="project" value="UniProtKB-ARBA"/>
</dbReference>
<dbReference type="InterPro" id="IPR002591">
    <property type="entry name" value="Phosphodiest/P_Trfase"/>
</dbReference>
<gene>
    <name evidence="1" type="ORF">SAMN04488693_10973</name>
</gene>
<evidence type="ECO:0000313" key="1">
    <source>
        <dbReference type="EMBL" id="SDI32951.1"/>
    </source>
</evidence>
<evidence type="ECO:0000313" key="2">
    <source>
        <dbReference type="Proteomes" id="UP000199258"/>
    </source>
</evidence>
<accession>A0A1G8JPC5</accession>
<dbReference type="STRING" id="335973.SAMN04488693_10973"/>
<dbReference type="InterPro" id="IPR017850">
    <property type="entry name" value="Alkaline_phosphatase_core_sf"/>
</dbReference>
<dbReference type="OrthoDB" id="9779267at2"/>
<dbReference type="PANTHER" id="PTHR10151:SF120">
    <property type="entry name" value="BIS(5'-ADENOSYL)-TRIPHOSPHATASE"/>
    <property type="match status" value="1"/>
</dbReference>
<dbReference type="SUPFAM" id="SSF53649">
    <property type="entry name" value="Alkaline phosphatase-like"/>
    <property type="match status" value="1"/>
</dbReference>
<organism evidence="1 2">
    <name type="scientific">Arthrobacter subterraneus</name>
    <dbReference type="NCBI Taxonomy" id="335973"/>
    <lineage>
        <taxon>Bacteria</taxon>
        <taxon>Bacillati</taxon>
        <taxon>Actinomycetota</taxon>
        <taxon>Actinomycetes</taxon>
        <taxon>Micrococcales</taxon>
        <taxon>Micrococcaceae</taxon>
        <taxon>Arthrobacter</taxon>
    </lineage>
</organism>
<sequence>MTASSLHREPLPAAPAYGRTSVAEVFTSSAAALGLPDFSNTLDLPAARRVCVVLVDGLGSALLRQRSGHAPFLRQFLDSGRKLGSVFPSTTAAALASLGTGLAPGQHGLVGYDVLDPGQGRIVNMLGGWDAAVQPDRWQPHPTVFERVAPRVPVTSVGLARFDGSGLTRAALRGGTYVAGSTPQARVKAACRALEATDQALVYLYLNELDKTGHRSGCMSADWGDRLEDLDRTMRSLAAGLPPHTLLLLTADHGMVDVAPEQQVDFSADPALIDGVALTGGEPRMVHLYTEPDLTEAGVARLVESWRSAHGHRAWVLTRGEAIAAGLFGPVAPAVSPRIGDVLIAAREPVAFYDTRRVPASALEVVGQHGSITRAEREVPLLTLAKPGPGPARMVGR</sequence>
<keyword evidence="2" id="KW-1185">Reference proteome</keyword>
<dbReference type="EMBL" id="FNDT01000009">
    <property type="protein sequence ID" value="SDI32951.1"/>
    <property type="molecule type" value="Genomic_DNA"/>
</dbReference>
<reference evidence="1 2" key="1">
    <citation type="submission" date="2016-10" db="EMBL/GenBank/DDBJ databases">
        <authorList>
            <person name="de Groot N.N."/>
        </authorList>
    </citation>
    <scope>NUCLEOTIDE SEQUENCE [LARGE SCALE GENOMIC DNA]</scope>
    <source>
        <strain evidence="1 2">NP_1H</strain>
    </source>
</reference>
<dbReference type="RefSeq" id="WP_090586788.1">
    <property type="nucleotide sequence ID" value="NZ_FNDT01000009.1"/>
</dbReference>
<name>A0A1G8JPC5_9MICC</name>
<dbReference type="Proteomes" id="UP000199258">
    <property type="component" value="Unassembled WGS sequence"/>
</dbReference>
<protein>
    <submittedName>
        <fullName evidence="1">Predicted pyrophosphatase or phosphodiesterase, AlkP superfamily</fullName>
    </submittedName>
</protein>
<proteinExistence type="predicted"/>
<dbReference type="Gene3D" id="3.40.720.10">
    <property type="entry name" value="Alkaline Phosphatase, subunit A"/>
    <property type="match status" value="1"/>
</dbReference>